<name>T2KMV9_FORAG</name>
<gene>
    <name evidence="1" type="ORF">BN863_20590</name>
</gene>
<dbReference type="RefSeq" id="WP_038530231.1">
    <property type="nucleotide sequence ID" value="NZ_HG315671.1"/>
</dbReference>
<dbReference type="PATRIC" id="fig|1347342.6.peg.2064"/>
<protein>
    <recommendedName>
        <fullName evidence="3">DUF3604 domain-containing protein</fullName>
    </recommendedName>
</protein>
<organism evidence="1 2">
    <name type="scientific">Formosa agariphila (strain DSM 15362 / KCTC 12365 / LMG 23005 / KMM 3901 / M-2Alg 35-1)</name>
    <dbReference type="NCBI Taxonomy" id="1347342"/>
    <lineage>
        <taxon>Bacteria</taxon>
        <taxon>Pseudomonadati</taxon>
        <taxon>Bacteroidota</taxon>
        <taxon>Flavobacteriia</taxon>
        <taxon>Flavobacteriales</taxon>
        <taxon>Flavobacteriaceae</taxon>
        <taxon>Formosa</taxon>
    </lineage>
</organism>
<dbReference type="EMBL" id="HG315671">
    <property type="protein sequence ID" value="CDF79771.1"/>
    <property type="molecule type" value="Genomic_DNA"/>
</dbReference>
<dbReference type="Proteomes" id="UP000016160">
    <property type="component" value="Chromosome"/>
</dbReference>
<evidence type="ECO:0008006" key="3">
    <source>
        <dbReference type="Google" id="ProtNLM"/>
    </source>
</evidence>
<proteinExistence type="predicted"/>
<evidence type="ECO:0000313" key="2">
    <source>
        <dbReference type="Proteomes" id="UP000016160"/>
    </source>
</evidence>
<dbReference type="eggNOG" id="ENOG502Z7WD">
    <property type="taxonomic scope" value="Bacteria"/>
</dbReference>
<dbReference type="STRING" id="1347342.BN863_20590"/>
<keyword evidence="2" id="KW-1185">Reference proteome</keyword>
<dbReference type="AlphaFoldDB" id="T2KMV9"/>
<accession>T2KMV9</accession>
<evidence type="ECO:0000313" key="1">
    <source>
        <dbReference type="EMBL" id="CDF79771.1"/>
    </source>
</evidence>
<sequence>MYRKQKKSEDIFTSEITDTISNNENILFFENKEAFFGEIHVHTSYSLDAYLGGTRLKPTDAYKFAKGETVEVNGKEITTSKSLNWYTVLDKFCANCIMIS</sequence>
<dbReference type="Pfam" id="PF12228">
    <property type="entry name" value="DUF3604"/>
    <property type="match status" value="1"/>
</dbReference>
<dbReference type="HOGENOM" id="CLU_2301700_0_0_10"/>
<dbReference type="InterPro" id="IPR022028">
    <property type="entry name" value="DUF3604"/>
</dbReference>
<reference evidence="1 2" key="1">
    <citation type="journal article" date="2013" name="Appl. Environ. Microbiol.">
        <title>The genome of the alga-associated marine flavobacterium Formosa agariphila KMM 3901T reveals a broad potential for degradation of algal polysaccharides.</title>
        <authorList>
            <person name="Mann A.J."/>
            <person name="Hahnke R.L."/>
            <person name="Huang S."/>
            <person name="Werner J."/>
            <person name="Xing P."/>
            <person name="Barbeyron T."/>
            <person name="Huettel B."/>
            <person name="Stueber K."/>
            <person name="Reinhardt R."/>
            <person name="Harder J."/>
            <person name="Gloeckner F.O."/>
            <person name="Amann R.I."/>
            <person name="Teeling H."/>
        </authorList>
    </citation>
    <scope>NUCLEOTIDE SEQUENCE [LARGE SCALE GENOMIC DNA]</scope>
    <source>
        <strain evidence="2">DSM 15362 / KCTC 12365 / LMG 23005 / KMM 3901</strain>
    </source>
</reference>